<protein>
    <submittedName>
        <fullName evidence="1">Uncharacterized protein</fullName>
    </submittedName>
</protein>
<reference evidence="1" key="1">
    <citation type="submission" date="2021-01" db="EMBL/GenBank/DDBJ databases">
        <authorList>
            <person name="Corre E."/>
            <person name="Pelletier E."/>
            <person name="Niang G."/>
            <person name="Scheremetjew M."/>
            <person name="Finn R."/>
            <person name="Kale V."/>
            <person name="Holt S."/>
            <person name="Cochrane G."/>
            <person name="Meng A."/>
            <person name="Brown T."/>
            <person name="Cohen L."/>
        </authorList>
    </citation>
    <scope>NUCLEOTIDE SEQUENCE</scope>
    <source>
        <strain evidence="1">CCMP281</strain>
    </source>
</reference>
<organism evidence="1">
    <name type="scientific">Haptolina ericina</name>
    <dbReference type="NCBI Taxonomy" id="156174"/>
    <lineage>
        <taxon>Eukaryota</taxon>
        <taxon>Haptista</taxon>
        <taxon>Haptophyta</taxon>
        <taxon>Prymnesiophyceae</taxon>
        <taxon>Prymnesiales</taxon>
        <taxon>Prymnesiaceae</taxon>
        <taxon>Haptolina</taxon>
    </lineage>
</organism>
<gene>
    <name evidence="1" type="ORF">HERI1096_LOCUS34873</name>
</gene>
<dbReference type="EMBL" id="HBHX01063080">
    <property type="protein sequence ID" value="CAE0143539.1"/>
    <property type="molecule type" value="Transcribed_RNA"/>
</dbReference>
<dbReference type="AlphaFoldDB" id="A0A7S3FEQ2"/>
<evidence type="ECO:0000313" key="1">
    <source>
        <dbReference type="EMBL" id="CAE0143539.1"/>
    </source>
</evidence>
<sequence>MVEIEGVNPDMVDIYFFAVQTNPVDNNSVLAIFPLTAPPSACIMLAFSADGISFSRPVSLLAAPLGVRTEGRGGSGRLEFRSEDHPAAGMVLVPNDPSTLLVFIHHAVRGTTMRPGAKPHVRSYRLPVNKLRYMTRQALHSHR</sequence>
<proteinExistence type="predicted"/>
<accession>A0A7S3FEQ2</accession>
<name>A0A7S3FEQ2_9EUKA</name>